<evidence type="ECO:0000256" key="1">
    <source>
        <dbReference type="SAM" id="Phobius"/>
    </source>
</evidence>
<organism evidence="2 3">
    <name type="scientific">Bradyrhizobium japonicum</name>
    <dbReference type="NCBI Taxonomy" id="375"/>
    <lineage>
        <taxon>Bacteria</taxon>
        <taxon>Pseudomonadati</taxon>
        <taxon>Pseudomonadota</taxon>
        <taxon>Alphaproteobacteria</taxon>
        <taxon>Hyphomicrobiales</taxon>
        <taxon>Nitrobacteraceae</taxon>
        <taxon>Bradyrhizobium</taxon>
    </lineage>
</organism>
<proteinExistence type="predicted"/>
<dbReference type="EMBL" id="JBEPTQ010000001">
    <property type="protein sequence ID" value="MET4715940.1"/>
    <property type="molecule type" value="Genomic_DNA"/>
</dbReference>
<name>A0ABV2RG75_BRAJP</name>
<sequence>MASPPRRRMAHLNDPELTSADRAALANSVRSALPASLRFKFPGWRPTGASRGLRLLCGYKCITALIVSVACAAAAAFAWRNTGTRLVGSDDTWIVDWRLPDGAILHGAWNARMPAVAMGAKNGTVVLRLWLNGRGYATTEVDEHWLSDHSFTYVVVPTGPTAAASGANR</sequence>
<gene>
    <name evidence="2" type="ORF">ABIF63_000043</name>
</gene>
<keyword evidence="1" id="KW-0472">Membrane</keyword>
<accession>A0ABV2RG75</accession>
<keyword evidence="3" id="KW-1185">Reference proteome</keyword>
<comment type="caution">
    <text evidence="2">The sequence shown here is derived from an EMBL/GenBank/DDBJ whole genome shotgun (WGS) entry which is preliminary data.</text>
</comment>
<dbReference type="Proteomes" id="UP001549291">
    <property type="component" value="Unassembled WGS sequence"/>
</dbReference>
<feature type="transmembrane region" description="Helical" evidence="1">
    <location>
        <begin position="61"/>
        <end position="79"/>
    </location>
</feature>
<evidence type="ECO:0000313" key="3">
    <source>
        <dbReference type="Proteomes" id="UP001549291"/>
    </source>
</evidence>
<protein>
    <submittedName>
        <fullName evidence="2">Uncharacterized protein</fullName>
    </submittedName>
</protein>
<keyword evidence="1" id="KW-1133">Transmembrane helix</keyword>
<reference evidence="2 3" key="1">
    <citation type="submission" date="2024-06" db="EMBL/GenBank/DDBJ databases">
        <title>Genomic Encyclopedia of Type Strains, Phase V (KMG-V): Genome sequencing to study the core and pangenomes of soil and plant-associated prokaryotes.</title>
        <authorList>
            <person name="Whitman W."/>
        </authorList>
    </citation>
    <scope>NUCLEOTIDE SEQUENCE [LARGE SCALE GENOMIC DNA]</scope>
    <source>
        <strain evidence="2 3">USDA 160</strain>
    </source>
</reference>
<evidence type="ECO:0000313" key="2">
    <source>
        <dbReference type="EMBL" id="MET4715940.1"/>
    </source>
</evidence>
<keyword evidence="1" id="KW-0812">Transmembrane</keyword>
<dbReference type="RefSeq" id="WP_354269804.1">
    <property type="nucleotide sequence ID" value="NZ_JBEPTQ010000001.1"/>
</dbReference>